<proteinExistence type="predicted"/>
<accession>A0ABW7YUD1</accession>
<sequence length="488" mass="51673">MANTAERAQGATPSGVIMTVEKKLADGTRVGKAETLGADPGAPADEYLIPVNAKAVAGIGDLYEGFKVRPNGWSDVATLTFSFSRPVRNPRLHVAGTGGATEDASGNQEEYWTGLRLVGGAPSDPTFTDIAGFPGYKVGDQAIIPAGLGGPRREPTCGVVYMCGTAQINGMISTFTVQVRARNVRRIMAAGDAFMWGVFRVTFEEDGSDAPDSYGAASHTVSDLSIGSRATADHPTTVSSFPRRLADDTDDAAGWLPAAGAVDGRGPVQISVPVKTVRPAVLAGWVDFDRDGKFQNSERATAAVAPGSSQVRLSWAGHRDAIAGASWMRLRLADTERELAAPTGWAASGEVEDHPITLDGAAALKVRHAATPRGAAKAGEGLTLHTAIANTGRTAEPYTLTVDLQDVLDDARHRRVHPAPTSRTDTTLTWQGELKPGDTREFRLRFVTKRKDLGNRQVRTRWSGDGTGACAGQPERPACGLTIPVRQR</sequence>
<organism evidence="2 3">
    <name type="scientific">Nonomuraea typhae</name>
    <dbReference type="NCBI Taxonomy" id="2603600"/>
    <lineage>
        <taxon>Bacteria</taxon>
        <taxon>Bacillati</taxon>
        <taxon>Actinomycetota</taxon>
        <taxon>Actinomycetes</taxon>
        <taxon>Streptosporangiales</taxon>
        <taxon>Streptosporangiaceae</taxon>
        <taxon>Nonomuraea</taxon>
    </lineage>
</organism>
<dbReference type="Proteomes" id="UP001612741">
    <property type="component" value="Unassembled WGS sequence"/>
</dbReference>
<protein>
    <submittedName>
        <fullName evidence="2">GEVED domain-containing protein</fullName>
    </submittedName>
</protein>
<reference evidence="2 3" key="1">
    <citation type="submission" date="2024-10" db="EMBL/GenBank/DDBJ databases">
        <title>The Natural Products Discovery Center: Release of the First 8490 Sequenced Strains for Exploring Actinobacteria Biosynthetic Diversity.</title>
        <authorList>
            <person name="Kalkreuter E."/>
            <person name="Kautsar S.A."/>
            <person name="Yang D."/>
            <person name="Bader C.D."/>
            <person name="Teijaro C.N."/>
            <person name="Fluegel L."/>
            <person name="Davis C.M."/>
            <person name="Simpson J.R."/>
            <person name="Lauterbach L."/>
            <person name="Steele A.D."/>
            <person name="Gui C."/>
            <person name="Meng S."/>
            <person name="Li G."/>
            <person name="Viehrig K."/>
            <person name="Ye F."/>
            <person name="Su P."/>
            <person name="Kiefer A.F."/>
            <person name="Nichols A."/>
            <person name="Cepeda A.J."/>
            <person name="Yan W."/>
            <person name="Fan B."/>
            <person name="Jiang Y."/>
            <person name="Adhikari A."/>
            <person name="Zheng C.-J."/>
            <person name="Schuster L."/>
            <person name="Cowan T.M."/>
            <person name="Smanski M.J."/>
            <person name="Chevrette M.G."/>
            <person name="De Carvalho L.P.S."/>
            <person name="Shen B."/>
        </authorList>
    </citation>
    <scope>NUCLEOTIDE SEQUENCE [LARGE SCALE GENOMIC DNA]</scope>
    <source>
        <strain evidence="2 3">NPDC050545</strain>
    </source>
</reference>
<evidence type="ECO:0000259" key="1">
    <source>
        <dbReference type="Pfam" id="PF20009"/>
    </source>
</evidence>
<feature type="domain" description="GEVED" evidence="1">
    <location>
        <begin position="282"/>
        <end position="357"/>
    </location>
</feature>
<comment type="caution">
    <text evidence="2">The sequence shown here is derived from an EMBL/GenBank/DDBJ whole genome shotgun (WGS) entry which is preliminary data.</text>
</comment>
<dbReference type="InterPro" id="IPR045474">
    <property type="entry name" value="GEVED"/>
</dbReference>
<evidence type="ECO:0000313" key="2">
    <source>
        <dbReference type="EMBL" id="MFI6499524.1"/>
    </source>
</evidence>
<name>A0ABW7YUD1_9ACTN</name>
<keyword evidence="3" id="KW-1185">Reference proteome</keyword>
<dbReference type="EMBL" id="JBITGY010000005">
    <property type="protein sequence ID" value="MFI6499524.1"/>
    <property type="molecule type" value="Genomic_DNA"/>
</dbReference>
<evidence type="ECO:0000313" key="3">
    <source>
        <dbReference type="Proteomes" id="UP001612741"/>
    </source>
</evidence>
<gene>
    <name evidence="2" type="ORF">ACIBG2_19205</name>
</gene>
<dbReference type="RefSeq" id="WP_397082890.1">
    <property type="nucleotide sequence ID" value="NZ_JBITGY010000005.1"/>
</dbReference>
<dbReference type="Pfam" id="PF20009">
    <property type="entry name" value="GEVED"/>
    <property type="match status" value="1"/>
</dbReference>